<protein>
    <submittedName>
        <fullName evidence="2">Uncharacterized protein</fullName>
    </submittedName>
</protein>
<keyword evidence="1" id="KW-0472">Membrane</keyword>
<feature type="transmembrane region" description="Helical" evidence="1">
    <location>
        <begin position="119"/>
        <end position="140"/>
    </location>
</feature>
<evidence type="ECO:0000313" key="2">
    <source>
        <dbReference type="EMBL" id="MDO7019316.1"/>
    </source>
</evidence>
<evidence type="ECO:0000256" key="1">
    <source>
        <dbReference type="SAM" id="Phobius"/>
    </source>
</evidence>
<organism evidence="2 3">
    <name type="scientific">Brachyspira innocens</name>
    <dbReference type="NCBI Taxonomy" id="13264"/>
    <lineage>
        <taxon>Bacteria</taxon>
        <taxon>Pseudomonadati</taxon>
        <taxon>Spirochaetota</taxon>
        <taxon>Spirochaetia</taxon>
        <taxon>Brachyspirales</taxon>
        <taxon>Brachyspiraceae</taxon>
        <taxon>Brachyspira</taxon>
    </lineage>
</organism>
<comment type="caution">
    <text evidence="2">The sequence shown here is derived from an EMBL/GenBank/DDBJ whole genome shotgun (WGS) entry which is preliminary data.</text>
</comment>
<name>A0ABT8YU18_9SPIR</name>
<keyword evidence="1" id="KW-0812">Transmembrane</keyword>
<dbReference type="EMBL" id="JAUPBM010000004">
    <property type="protein sequence ID" value="MDO7019316.1"/>
    <property type="molecule type" value="Genomic_DNA"/>
</dbReference>
<proteinExistence type="predicted"/>
<keyword evidence="3" id="KW-1185">Reference proteome</keyword>
<dbReference type="Proteomes" id="UP001175147">
    <property type="component" value="Unassembled WGS sequence"/>
</dbReference>
<accession>A0ABT8YU18</accession>
<dbReference type="RefSeq" id="WP_304384980.1">
    <property type="nucleotide sequence ID" value="NZ_JAUPBL010000025.1"/>
</dbReference>
<evidence type="ECO:0000313" key="3">
    <source>
        <dbReference type="Proteomes" id="UP001175147"/>
    </source>
</evidence>
<sequence>MSNFKPSNFLQECIEKRDVEGIKNILYMSLNTDRSFSTGNFDNILNYAKERVPEFISSDKGETFKSECTESYWSELAVSLRNEFTMEKVRQLKKMSEELYPPRTSSYKNTDGSTESPKISPIAIAVGAVVVIGIIIAIAAGK</sequence>
<keyword evidence="1" id="KW-1133">Transmembrane helix</keyword>
<gene>
    <name evidence="2" type="ORF">Q5M86_00855</name>
</gene>
<reference evidence="2" key="1">
    <citation type="submission" date="2023-07" db="EMBL/GenBank/DDBJ databases">
        <title>Mucosal microbiota of week-old chicken and adult hens.</title>
        <authorList>
            <person name="Volf J."/>
            <person name="Karasova D."/>
            <person name="Crhanova M."/>
            <person name="Faldynova M."/>
            <person name="Prikrylova H."/>
            <person name="Zeman M."/>
            <person name="Babak V."/>
            <person name="Rajova J."/>
            <person name="Rychlik I."/>
        </authorList>
    </citation>
    <scope>NUCLEOTIDE SEQUENCE</scope>
    <source>
        <strain evidence="2">ET902</strain>
    </source>
</reference>